<dbReference type="PROSITE" id="PS01031">
    <property type="entry name" value="SHSP"/>
    <property type="match status" value="1"/>
</dbReference>
<reference evidence="8" key="1">
    <citation type="submission" date="2025-08" db="UniProtKB">
        <authorList>
            <consortium name="RefSeq"/>
        </authorList>
    </citation>
    <scope>IDENTIFICATION</scope>
    <source>
        <tissue evidence="8">Entire body</tissue>
    </source>
</reference>
<protein>
    <submittedName>
        <fullName evidence="8">Alpha-crystallin B chain</fullName>
    </submittedName>
</protein>
<organism evidence="7 8">
    <name type="scientific">Agrilus planipennis</name>
    <name type="common">Emerald ash borer</name>
    <name type="synonym">Agrilus marcopoli</name>
    <dbReference type="NCBI Taxonomy" id="224129"/>
    <lineage>
        <taxon>Eukaryota</taxon>
        <taxon>Metazoa</taxon>
        <taxon>Ecdysozoa</taxon>
        <taxon>Arthropoda</taxon>
        <taxon>Hexapoda</taxon>
        <taxon>Insecta</taxon>
        <taxon>Pterygota</taxon>
        <taxon>Neoptera</taxon>
        <taxon>Endopterygota</taxon>
        <taxon>Coleoptera</taxon>
        <taxon>Polyphaga</taxon>
        <taxon>Elateriformia</taxon>
        <taxon>Buprestoidea</taxon>
        <taxon>Buprestidae</taxon>
        <taxon>Agrilinae</taxon>
        <taxon>Agrilus</taxon>
    </lineage>
</organism>
<dbReference type="GO" id="GO:0051082">
    <property type="term" value="F:unfolded protein binding"/>
    <property type="evidence" value="ECO:0007669"/>
    <property type="project" value="TreeGrafter"/>
</dbReference>
<dbReference type="InterPro" id="IPR008978">
    <property type="entry name" value="HSP20-like_chaperone"/>
</dbReference>
<dbReference type="GO" id="GO:0042026">
    <property type="term" value="P:protein refolding"/>
    <property type="evidence" value="ECO:0007669"/>
    <property type="project" value="TreeGrafter"/>
</dbReference>
<evidence type="ECO:0000313" key="7">
    <source>
        <dbReference type="Proteomes" id="UP000192223"/>
    </source>
</evidence>
<keyword evidence="7" id="KW-1185">Reference proteome</keyword>
<dbReference type="AlphaFoldDB" id="A0A1W4WW42"/>
<evidence type="ECO:0000256" key="3">
    <source>
        <dbReference type="PIRSR" id="PIRSR036514-1"/>
    </source>
</evidence>
<comment type="similarity">
    <text evidence="2 4 5">Belongs to the small heat shock protein (HSP20) family.</text>
</comment>
<dbReference type="Proteomes" id="UP000192223">
    <property type="component" value="Unplaced"/>
</dbReference>
<dbReference type="CDD" id="cd06526">
    <property type="entry name" value="metazoan_ACD"/>
    <property type="match status" value="1"/>
</dbReference>
<gene>
    <name evidence="8" type="primary">LOC108736375</name>
</gene>
<feature type="domain" description="SHSP" evidence="6">
    <location>
        <begin position="56"/>
        <end position="166"/>
    </location>
</feature>
<dbReference type="GeneID" id="108736375"/>
<dbReference type="GO" id="GO:0009408">
    <property type="term" value="P:response to heat"/>
    <property type="evidence" value="ECO:0007669"/>
    <property type="project" value="UniProtKB-ARBA"/>
</dbReference>
<dbReference type="InterPro" id="IPR055269">
    <property type="entry name" value="Alpha-crystallin/HSP_16"/>
</dbReference>
<evidence type="ECO:0000256" key="4">
    <source>
        <dbReference type="PROSITE-ProRule" id="PRU00285"/>
    </source>
</evidence>
<dbReference type="GO" id="GO:0005634">
    <property type="term" value="C:nucleus"/>
    <property type="evidence" value="ECO:0007669"/>
    <property type="project" value="TreeGrafter"/>
</dbReference>
<dbReference type="GO" id="GO:0005737">
    <property type="term" value="C:cytoplasm"/>
    <property type="evidence" value="ECO:0007669"/>
    <property type="project" value="TreeGrafter"/>
</dbReference>
<feature type="binding site" evidence="3">
    <location>
        <position position="112"/>
    </location>
    <ligand>
        <name>Zn(2+)</name>
        <dbReference type="ChEBI" id="CHEBI:29105"/>
        <label>1</label>
    </ligand>
</feature>
<dbReference type="PANTHER" id="PTHR45640">
    <property type="entry name" value="HEAT SHOCK PROTEIN HSP-12.2-RELATED"/>
    <property type="match status" value="1"/>
</dbReference>
<dbReference type="Gene3D" id="2.60.40.790">
    <property type="match status" value="1"/>
</dbReference>
<accession>A0A1W4WW42</accession>
<dbReference type="OrthoDB" id="1431247at2759"/>
<dbReference type="Pfam" id="PF00011">
    <property type="entry name" value="HSP20"/>
    <property type="match status" value="1"/>
</dbReference>
<sequence length="177" mass="20214">MSLIPWHTSGPSRALLDPYLGFRLDDDDLLAPLTLAPWETRAPWHRQVRRPRESYNYESLLPTNFGSNIKEDKDKFQLNIDVQHFLPDEIKVTASGNTLTVEGKHEEKPDEHGSISRHFVRRYVLPEDHDLNHLQSHVSTDGVLTITAPKIPADGNVARTIPIQHTGKPKRVILKHK</sequence>
<dbReference type="InParanoid" id="A0A1W4WW42"/>
<dbReference type="InterPro" id="IPR002068">
    <property type="entry name" value="A-crystallin/Hsp20_dom"/>
</dbReference>
<evidence type="ECO:0000256" key="1">
    <source>
        <dbReference type="ARBA" id="ARBA00023016"/>
    </source>
</evidence>
<name>A0A1W4WW42_AGRPL</name>
<evidence type="ECO:0000259" key="6">
    <source>
        <dbReference type="PROSITE" id="PS01031"/>
    </source>
</evidence>
<dbReference type="PIRSF" id="PIRSF036514">
    <property type="entry name" value="Sm_HSP_B1"/>
    <property type="match status" value="1"/>
</dbReference>
<keyword evidence="3" id="KW-0479">Metal-binding</keyword>
<evidence type="ECO:0000313" key="8">
    <source>
        <dbReference type="RefSeq" id="XP_018324280.1"/>
    </source>
</evidence>
<dbReference type="KEGG" id="apln:108736375"/>
<dbReference type="PRINTS" id="PR00299">
    <property type="entry name" value="ACRYSTALLIN"/>
</dbReference>
<dbReference type="STRING" id="224129.A0A1W4WW42"/>
<dbReference type="RefSeq" id="XP_018324280.1">
    <property type="nucleotide sequence ID" value="XM_018468778.2"/>
</dbReference>
<keyword evidence="1" id="KW-0346">Stress response</keyword>
<dbReference type="InterPro" id="IPR001436">
    <property type="entry name" value="Alpha-crystallin/sHSP_animal"/>
</dbReference>
<dbReference type="GO" id="GO:0046872">
    <property type="term" value="F:metal ion binding"/>
    <property type="evidence" value="ECO:0007669"/>
    <property type="project" value="UniProtKB-KW"/>
</dbReference>
<proteinExistence type="inferred from homology"/>
<evidence type="ECO:0000256" key="5">
    <source>
        <dbReference type="RuleBase" id="RU003616"/>
    </source>
</evidence>
<dbReference type="SUPFAM" id="SSF49764">
    <property type="entry name" value="HSP20-like chaperones"/>
    <property type="match status" value="1"/>
</dbReference>
<feature type="binding site" evidence="3">
    <location>
        <position position="107"/>
    </location>
    <ligand>
        <name>Zn(2+)</name>
        <dbReference type="ChEBI" id="CHEBI:29105"/>
        <label>2</label>
    </ligand>
</feature>
<feature type="binding site" evidence="3">
    <location>
        <position position="105"/>
    </location>
    <ligand>
        <name>Zn(2+)</name>
        <dbReference type="ChEBI" id="CHEBI:29105"/>
        <label>1</label>
    </ligand>
</feature>
<dbReference type="PANTHER" id="PTHR45640:SF13">
    <property type="entry name" value="HEAT SHOCK PROTEIN 22-RELATED"/>
    <property type="match status" value="1"/>
</dbReference>
<evidence type="ECO:0000256" key="2">
    <source>
        <dbReference type="PIRNR" id="PIRNR036514"/>
    </source>
</evidence>
<keyword evidence="3" id="KW-0862">Zinc</keyword>